<dbReference type="InterPro" id="IPR020471">
    <property type="entry name" value="AKR"/>
</dbReference>
<dbReference type="GO" id="GO:0016491">
    <property type="term" value="F:oxidoreductase activity"/>
    <property type="evidence" value="ECO:0007669"/>
    <property type="project" value="InterPro"/>
</dbReference>
<sequence length="287" mass="32036">MNLSDVPFILGMMRLPDYDELSDPRALARWIEDQVSRGYHVFDHADIYGAGICERLFGDAIRQAPALRDRIQVITKADIVTADADTSVFSVKHYDTTRAYLMRQAEQSLRRLGLERIDLFLIHRPDPLMPAEETARALEDLVAQGKVKAVGVSNFLPEQWRWLQANLAVPLVCNQVELSLTANDWLTDGTLEAHLRDGLRVLAWSPLSGGRWNDRLRALMGRIAANHGVSPEAVALAWIRRIPGSPVPVVGSCSAGRLAACRDVERLSLDRAQWFALLEAARGQRVP</sequence>
<evidence type="ECO:0000313" key="2">
    <source>
        <dbReference type="EMBL" id="XDT71266.1"/>
    </source>
</evidence>
<dbReference type="KEGG" id="tcd:AAIA72_10660"/>
<dbReference type="Pfam" id="PF00248">
    <property type="entry name" value="Aldo_ket_red"/>
    <property type="match status" value="1"/>
</dbReference>
<dbReference type="SUPFAM" id="SSF51430">
    <property type="entry name" value="NAD(P)-linked oxidoreductase"/>
    <property type="match status" value="1"/>
</dbReference>
<evidence type="ECO:0000259" key="1">
    <source>
        <dbReference type="Pfam" id="PF00248"/>
    </source>
</evidence>
<dbReference type="Gene3D" id="3.20.20.100">
    <property type="entry name" value="NADP-dependent oxidoreductase domain"/>
    <property type="match status" value="1"/>
</dbReference>
<protein>
    <submittedName>
        <fullName evidence="2">Aldo/keto reductase</fullName>
    </submittedName>
</protein>
<organism evidence="2">
    <name type="scientific">Thermohahella caldifontis</name>
    <dbReference type="NCBI Taxonomy" id="3142973"/>
    <lineage>
        <taxon>Bacteria</taxon>
        <taxon>Pseudomonadati</taxon>
        <taxon>Pseudomonadota</taxon>
        <taxon>Gammaproteobacteria</taxon>
        <taxon>Oceanospirillales</taxon>
        <taxon>Hahellaceae</taxon>
        <taxon>Thermohahella</taxon>
    </lineage>
</organism>
<reference evidence="2" key="1">
    <citation type="submission" date="2024-05" db="EMBL/GenBank/DDBJ databases">
        <title>Genome sequencing of novel strain.</title>
        <authorList>
            <person name="Ganbat D."/>
            <person name="Ganbat S."/>
            <person name="Lee S.-J."/>
        </authorList>
    </citation>
    <scope>NUCLEOTIDE SEQUENCE</scope>
    <source>
        <strain evidence="2">SMD15-11</strain>
    </source>
</reference>
<gene>
    <name evidence="2" type="ORF">AAIA72_10660</name>
</gene>
<accession>A0AB39UTY9</accession>
<dbReference type="PANTHER" id="PTHR43364">
    <property type="entry name" value="NADH-SPECIFIC METHYLGLYOXAL REDUCTASE-RELATED"/>
    <property type="match status" value="1"/>
</dbReference>
<dbReference type="CDD" id="cd19092">
    <property type="entry name" value="AKR_BsYcsN_EcYdhF-like"/>
    <property type="match status" value="1"/>
</dbReference>
<dbReference type="InterPro" id="IPR018170">
    <property type="entry name" value="Aldo/ket_reductase_CS"/>
</dbReference>
<dbReference type="PANTHER" id="PTHR43364:SF1">
    <property type="entry name" value="OXIDOREDUCTASE YDHF"/>
    <property type="match status" value="1"/>
</dbReference>
<dbReference type="InterPro" id="IPR023210">
    <property type="entry name" value="NADP_OxRdtase_dom"/>
</dbReference>
<dbReference type="AlphaFoldDB" id="A0AB39UTY9"/>
<feature type="domain" description="NADP-dependent oxidoreductase" evidence="1">
    <location>
        <begin position="9"/>
        <end position="275"/>
    </location>
</feature>
<proteinExistence type="predicted"/>
<name>A0AB39UTY9_9GAMM</name>
<dbReference type="InterPro" id="IPR050523">
    <property type="entry name" value="AKR_Detox_Biosynth"/>
</dbReference>
<dbReference type="GO" id="GO:0005829">
    <property type="term" value="C:cytosol"/>
    <property type="evidence" value="ECO:0007669"/>
    <property type="project" value="TreeGrafter"/>
</dbReference>
<dbReference type="EMBL" id="CP154858">
    <property type="protein sequence ID" value="XDT71266.1"/>
    <property type="molecule type" value="Genomic_DNA"/>
</dbReference>
<dbReference type="InterPro" id="IPR036812">
    <property type="entry name" value="NAD(P)_OxRdtase_dom_sf"/>
</dbReference>
<dbReference type="RefSeq" id="WP_369600304.1">
    <property type="nucleotide sequence ID" value="NZ_CP154858.1"/>
</dbReference>
<dbReference type="PRINTS" id="PR00069">
    <property type="entry name" value="ALDKETRDTASE"/>
</dbReference>
<dbReference type="PROSITE" id="PS00062">
    <property type="entry name" value="ALDOKETO_REDUCTASE_2"/>
    <property type="match status" value="1"/>
</dbReference>